<keyword evidence="3" id="KW-1185">Reference proteome</keyword>
<dbReference type="AlphaFoldDB" id="A0A0M2URT2"/>
<evidence type="ECO:0000313" key="2">
    <source>
        <dbReference type="EMBL" id="KKO18350.1"/>
    </source>
</evidence>
<keyword evidence="1" id="KW-0812">Transmembrane</keyword>
<name>A0A0M2URT2_9BACT</name>
<evidence type="ECO:0000313" key="3">
    <source>
        <dbReference type="Proteomes" id="UP000034954"/>
    </source>
</evidence>
<dbReference type="Proteomes" id="UP000034954">
    <property type="component" value="Unassembled WGS sequence"/>
</dbReference>
<protein>
    <submittedName>
        <fullName evidence="2">Uncharacterized protein</fullName>
    </submittedName>
</protein>
<feature type="transmembrane region" description="Helical" evidence="1">
    <location>
        <begin position="386"/>
        <end position="408"/>
    </location>
</feature>
<gene>
    <name evidence="2" type="ORF">BROFUL_02949</name>
</gene>
<evidence type="ECO:0000256" key="1">
    <source>
        <dbReference type="SAM" id="Phobius"/>
    </source>
</evidence>
<keyword evidence="1" id="KW-1133">Transmembrane helix</keyword>
<proteinExistence type="predicted"/>
<sequence length="423" mass="46138">MSENNHGKPGEISVVSKSAQALIDDALNAAFDTDPDTLQTFAEEKLQELDHVKATEDRDALKAALQSVWYFAQAVNVAFRGGDFVVAVDLLDRAASGFDQLGQTHARDISVGLGAYAQSVLDVRAMNITRAFDRLQAVEVYLNKAGTFSSKYKPLVDHMKPEMLLIASLLALQQLDLATGRTLIEEASKAANNVADVYYTEGRPERLAFRGYAHLYRAFYDFFRSISDSNQFEYDRIVANAAEVNANARSASDLLRQVEGMSEPVRIASVLATGVSQFLEAIPELARIMKKVFDSSFTTALPGLSTLRNKIHLAGETLAKAGPQATAMVRFTEQVANQVRNLERLARPTKKDFGVYSGLVTTAAFAALFLLTSWANAIFGLNLSSVRLITTCAVIGLIAGFGFGALRFRSLLFPAGQKDKDSD</sequence>
<keyword evidence="1" id="KW-0472">Membrane</keyword>
<organism evidence="2 3">
    <name type="scientific">Candidatus Brocadia fulgida</name>
    <dbReference type="NCBI Taxonomy" id="380242"/>
    <lineage>
        <taxon>Bacteria</taxon>
        <taxon>Pseudomonadati</taxon>
        <taxon>Planctomycetota</taxon>
        <taxon>Candidatus Brocadiia</taxon>
        <taxon>Candidatus Brocadiales</taxon>
        <taxon>Candidatus Brocadiaceae</taxon>
        <taxon>Candidatus Brocadia</taxon>
    </lineage>
</organism>
<accession>A0A0M2URT2</accession>
<feature type="transmembrane region" description="Helical" evidence="1">
    <location>
        <begin position="353"/>
        <end position="374"/>
    </location>
</feature>
<dbReference type="EMBL" id="LAQJ01000278">
    <property type="protein sequence ID" value="KKO18350.1"/>
    <property type="molecule type" value="Genomic_DNA"/>
</dbReference>
<comment type="caution">
    <text evidence="2">The sequence shown here is derived from an EMBL/GenBank/DDBJ whole genome shotgun (WGS) entry which is preliminary data.</text>
</comment>
<reference evidence="2 3" key="1">
    <citation type="journal article" date="2013" name="BMC Microbiol.">
        <title>Identification of the type II cytochrome c maturation pathway in anammox bacteria by comparative genomics.</title>
        <authorList>
            <person name="Ferousi C."/>
            <person name="Speth D.R."/>
            <person name="Reimann J."/>
            <person name="Op den Camp H.J."/>
            <person name="Allen J.W."/>
            <person name="Keltjens J.T."/>
            <person name="Jetten M.S."/>
        </authorList>
    </citation>
    <scope>NUCLEOTIDE SEQUENCE [LARGE SCALE GENOMIC DNA]</scope>
    <source>
        <strain evidence="2">RU1</strain>
    </source>
</reference>